<protein>
    <submittedName>
        <fullName evidence="3">UHRF1-binding protein 1-like</fullName>
    </submittedName>
</protein>
<dbReference type="Pfam" id="PF24917">
    <property type="entry name" value="BLTP3A_B"/>
    <property type="match status" value="1"/>
</dbReference>
<organism evidence="2 3">
    <name type="scientific">Branchiostoma belcheri</name>
    <name type="common">Amphioxus</name>
    <dbReference type="NCBI Taxonomy" id="7741"/>
    <lineage>
        <taxon>Eukaryota</taxon>
        <taxon>Metazoa</taxon>
        <taxon>Chordata</taxon>
        <taxon>Cephalochordata</taxon>
        <taxon>Leptocardii</taxon>
        <taxon>Amphioxiformes</taxon>
        <taxon>Branchiostomatidae</taxon>
        <taxon>Branchiostoma</taxon>
    </lineage>
</organism>
<evidence type="ECO:0000313" key="3">
    <source>
        <dbReference type="RefSeq" id="XP_019617060.1"/>
    </source>
</evidence>
<dbReference type="PANTHER" id="PTHR22774">
    <property type="entry name" value="CHOREIN N-TERMINAL DOMAIN-CONTAINING PROTEIN"/>
    <property type="match status" value="1"/>
</dbReference>
<reference evidence="3" key="1">
    <citation type="submission" date="2025-08" db="UniProtKB">
        <authorList>
            <consortium name="RefSeq"/>
        </authorList>
    </citation>
    <scope>IDENTIFICATION</scope>
    <source>
        <tissue evidence="3">Gonad</tissue>
    </source>
</reference>
<feature type="region of interest" description="Disordered" evidence="1">
    <location>
        <begin position="86"/>
        <end position="121"/>
    </location>
</feature>
<dbReference type="Proteomes" id="UP000515135">
    <property type="component" value="Unplaced"/>
</dbReference>
<dbReference type="RefSeq" id="XP_019617060.1">
    <property type="nucleotide sequence ID" value="XM_019761501.1"/>
</dbReference>
<dbReference type="OrthoDB" id="43807at2759"/>
<dbReference type="InterPro" id="IPR026728">
    <property type="entry name" value="BLTP3A/B"/>
</dbReference>
<evidence type="ECO:0000313" key="2">
    <source>
        <dbReference type="Proteomes" id="UP000515135"/>
    </source>
</evidence>
<feature type="non-terminal residue" evidence="3">
    <location>
        <position position="162"/>
    </location>
</feature>
<feature type="non-terminal residue" evidence="3">
    <location>
        <position position="1"/>
    </location>
</feature>
<dbReference type="KEGG" id="bbel:109464493"/>
<feature type="compositionally biased region" description="Polar residues" evidence="1">
    <location>
        <begin position="110"/>
        <end position="121"/>
    </location>
</feature>
<evidence type="ECO:0000256" key="1">
    <source>
        <dbReference type="SAM" id="MobiDB-lite"/>
    </source>
</evidence>
<gene>
    <name evidence="3" type="primary">LOC109464493</name>
</gene>
<keyword evidence="2" id="KW-1185">Reference proteome</keyword>
<proteinExistence type="predicted"/>
<name>A0A6P4XKH7_BRABE</name>
<dbReference type="PANTHER" id="PTHR22774:SF11">
    <property type="entry name" value="CHOREIN N-TERMINAL DOMAIN-CONTAINING PROTEIN"/>
    <property type="match status" value="1"/>
</dbReference>
<accession>A0A6P4XKH7</accession>
<dbReference type="GeneID" id="109464493"/>
<dbReference type="AlphaFoldDB" id="A0A6P4XKH7"/>
<sequence>EIDWQTLRIEADAVKTEKTNYVSTPVRLITNQSRIRIVIKKQLQDCSVVSSKLHLILDDLLWVLTDSQLKAMASYMQSLSKIIRKSTEQNKRDASAQPSPPSPQHHATQRPHTATSGTAQRNPQLEAVSKFFSKFDMVETSYHIFTRRLDLHLCDDTNPLEQ</sequence>